<sequence length="162" mass="16385">MRTKDAHIPGGAGLAAVAALTIAACGAGDGDETCFDWAVHDTPVQAAQDALVVRGAVVGAAGEGAAWGVRAARWDVAVDEVLAGEGVEAGQQVTVLSSPETCNGGRGPYPVGDPLDVDGEVVVLLHDDAELGFRTVTPFDGVVAVGPGGDLPARWPSDHRRP</sequence>
<dbReference type="EMBL" id="JABEZU010000003">
    <property type="protein sequence ID" value="NOV98013.1"/>
    <property type="molecule type" value="Genomic_DNA"/>
</dbReference>
<dbReference type="RefSeq" id="WP_171784243.1">
    <property type="nucleotide sequence ID" value="NZ_BAAAML010000005.1"/>
</dbReference>
<dbReference type="Proteomes" id="UP000757540">
    <property type="component" value="Unassembled WGS sequence"/>
</dbReference>
<comment type="caution">
    <text evidence="1">The sequence shown here is derived from an EMBL/GenBank/DDBJ whole genome shotgun (WGS) entry which is preliminary data.</text>
</comment>
<evidence type="ECO:0000313" key="2">
    <source>
        <dbReference type="Proteomes" id="UP000757540"/>
    </source>
</evidence>
<gene>
    <name evidence="1" type="ORF">HDG69_002598</name>
</gene>
<accession>A0ABX2A7W8</accession>
<keyword evidence="2" id="KW-1185">Reference proteome</keyword>
<protein>
    <recommendedName>
        <fullName evidence="3">Lipoprotein</fullName>
    </recommendedName>
</protein>
<organism evidence="1 2">
    <name type="scientific">Isoptericola halotolerans</name>
    <dbReference type="NCBI Taxonomy" id="300560"/>
    <lineage>
        <taxon>Bacteria</taxon>
        <taxon>Bacillati</taxon>
        <taxon>Actinomycetota</taxon>
        <taxon>Actinomycetes</taxon>
        <taxon>Micrococcales</taxon>
        <taxon>Promicromonosporaceae</taxon>
        <taxon>Isoptericola</taxon>
    </lineage>
</organism>
<evidence type="ECO:0000313" key="1">
    <source>
        <dbReference type="EMBL" id="NOV98013.1"/>
    </source>
</evidence>
<evidence type="ECO:0008006" key="3">
    <source>
        <dbReference type="Google" id="ProtNLM"/>
    </source>
</evidence>
<name>A0ABX2A7W8_9MICO</name>
<reference evidence="1 2" key="1">
    <citation type="submission" date="2020-05" db="EMBL/GenBank/DDBJ databases">
        <title>Genomic Encyclopedia of Type Strains, Phase III (KMG-III): the genomes of soil and plant-associated and newly described type strains.</title>
        <authorList>
            <person name="Whitman W."/>
        </authorList>
    </citation>
    <scope>NUCLEOTIDE SEQUENCE [LARGE SCALE GENOMIC DNA]</scope>
    <source>
        <strain evidence="1 2">KCTC 19046</strain>
    </source>
</reference>
<proteinExistence type="predicted"/>
<dbReference type="PROSITE" id="PS51257">
    <property type="entry name" value="PROKAR_LIPOPROTEIN"/>
    <property type="match status" value="1"/>
</dbReference>